<reference evidence="4 5" key="1">
    <citation type="submission" date="2024-02" db="EMBL/GenBank/DDBJ databases">
        <title>Chromosome-scale genome assembly of the rough periwinkle Littorina saxatilis.</title>
        <authorList>
            <person name="De Jode A."/>
            <person name="Faria R."/>
            <person name="Formenti G."/>
            <person name="Sims Y."/>
            <person name="Smith T.P."/>
            <person name="Tracey A."/>
            <person name="Wood J.M.D."/>
            <person name="Zagrodzka Z.B."/>
            <person name="Johannesson K."/>
            <person name="Butlin R.K."/>
            <person name="Leder E.H."/>
        </authorList>
    </citation>
    <scope>NUCLEOTIDE SEQUENCE [LARGE SCALE GENOMIC DNA]</scope>
    <source>
        <strain evidence="4">Snail1</strain>
        <tissue evidence="4">Muscle</tissue>
    </source>
</reference>
<dbReference type="Gene3D" id="3.10.310.10">
    <property type="entry name" value="Diaminopimelate Epimerase, Chain A, domain 1"/>
    <property type="match status" value="2"/>
</dbReference>
<dbReference type="SUPFAM" id="SSF54506">
    <property type="entry name" value="Diaminopimelate epimerase-like"/>
    <property type="match status" value="1"/>
</dbReference>
<accession>A0AAN9BQG1</accession>
<dbReference type="PANTHER" id="PTHR13774">
    <property type="entry name" value="PHENAZINE BIOSYNTHESIS PROTEIN"/>
    <property type="match status" value="1"/>
</dbReference>
<evidence type="ECO:0000313" key="5">
    <source>
        <dbReference type="Proteomes" id="UP001374579"/>
    </source>
</evidence>
<dbReference type="AlphaFoldDB" id="A0AAN9BQG1"/>
<evidence type="ECO:0000256" key="1">
    <source>
        <dbReference type="ARBA" id="ARBA00008270"/>
    </source>
</evidence>
<dbReference type="PANTHER" id="PTHR13774:SF17">
    <property type="entry name" value="PHENAZINE BIOSYNTHESIS-LIKE DOMAIN-CONTAINING PROTEIN"/>
    <property type="match status" value="1"/>
</dbReference>
<dbReference type="GO" id="GO:0016853">
    <property type="term" value="F:isomerase activity"/>
    <property type="evidence" value="ECO:0007669"/>
    <property type="project" value="UniProtKB-KW"/>
</dbReference>
<sequence length="296" mass="32951">MASPRQIKLFTVDAFANRAFEGNPAAVCPLNFDTDLDDDTLQKVAMEMNLSETAYIRPLNATDDHRTGNRFGLRWFTTTEEVKLCGHATLASAAVLFYEIGNTSDKITFETLSGELVVRRDGDHLLMDFPIGLTQHRIAADYDGVIKALGVLPGVQDVTWCPSLSYLLVRLNDGWTRADFEQWQPDIGQLERSVTGVIVLIVTTRGGRQQGFADQAGRDYDFVSRCFAPWSGIAEDPVTGSAQTVLGYYWGQQLAKEEFYTRQCSQRGGEIEIRVEGDRVHLRGKATLVLKGVLHI</sequence>
<evidence type="ECO:0000256" key="3">
    <source>
        <dbReference type="PIRSR" id="PIRSR016184-1"/>
    </source>
</evidence>
<dbReference type="EMBL" id="JBAMIC010000003">
    <property type="protein sequence ID" value="KAK7109329.1"/>
    <property type="molecule type" value="Genomic_DNA"/>
</dbReference>
<organism evidence="4 5">
    <name type="scientific">Littorina saxatilis</name>
    <dbReference type="NCBI Taxonomy" id="31220"/>
    <lineage>
        <taxon>Eukaryota</taxon>
        <taxon>Metazoa</taxon>
        <taxon>Spiralia</taxon>
        <taxon>Lophotrochozoa</taxon>
        <taxon>Mollusca</taxon>
        <taxon>Gastropoda</taxon>
        <taxon>Caenogastropoda</taxon>
        <taxon>Littorinimorpha</taxon>
        <taxon>Littorinoidea</taxon>
        <taxon>Littorinidae</taxon>
        <taxon>Littorina</taxon>
    </lineage>
</organism>
<evidence type="ECO:0000256" key="2">
    <source>
        <dbReference type="ARBA" id="ARBA00023235"/>
    </source>
</evidence>
<dbReference type="Pfam" id="PF02567">
    <property type="entry name" value="PhzC-PhzF"/>
    <property type="match status" value="1"/>
</dbReference>
<proteinExistence type="inferred from homology"/>
<protein>
    <recommendedName>
        <fullName evidence="6">Phenazine biosynthesis-like protein</fullName>
    </recommendedName>
</protein>
<name>A0AAN9BQG1_9CAEN</name>
<dbReference type="PIRSF" id="PIRSF016184">
    <property type="entry name" value="PhzC_PhzF"/>
    <property type="match status" value="1"/>
</dbReference>
<keyword evidence="5" id="KW-1185">Reference proteome</keyword>
<comment type="similarity">
    <text evidence="1">Belongs to the PhzF family.</text>
</comment>
<dbReference type="NCBIfam" id="TIGR00654">
    <property type="entry name" value="PhzF_family"/>
    <property type="match status" value="1"/>
</dbReference>
<gene>
    <name evidence="4" type="ORF">V1264_013385</name>
</gene>
<dbReference type="InterPro" id="IPR003719">
    <property type="entry name" value="Phenazine_PhzF-like"/>
</dbReference>
<comment type="caution">
    <text evidence="4">The sequence shown here is derived from an EMBL/GenBank/DDBJ whole genome shotgun (WGS) entry which is preliminary data.</text>
</comment>
<dbReference type="GO" id="GO:0005737">
    <property type="term" value="C:cytoplasm"/>
    <property type="evidence" value="ECO:0007669"/>
    <property type="project" value="TreeGrafter"/>
</dbReference>
<evidence type="ECO:0008006" key="6">
    <source>
        <dbReference type="Google" id="ProtNLM"/>
    </source>
</evidence>
<feature type="active site" evidence="3">
    <location>
        <position position="52"/>
    </location>
</feature>
<keyword evidence="2" id="KW-0413">Isomerase</keyword>
<evidence type="ECO:0000313" key="4">
    <source>
        <dbReference type="EMBL" id="KAK7109329.1"/>
    </source>
</evidence>
<dbReference type="Proteomes" id="UP001374579">
    <property type="component" value="Unassembled WGS sequence"/>
</dbReference>